<name>A0A164U1G5_9AGAM</name>
<evidence type="ECO:0000259" key="2">
    <source>
        <dbReference type="PROSITE" id="PS50181"/>
    </source>
</evidence>
<organism evidence="3 4">
    <name type="scientific">Sistotremastrum niveocremeum HHB9708</name>
    <dbReference type="NCBI Taxonomy" id="1314777"/>
    <lineage>
        <taxon>Eukaryota</taxon>
        <taxon>Fungi</taxon>
        <taxon>Dikarya</taxon>
        <taxon>Basidiomycota</taxon>
        <taxon>Agaricomycotina</taxon>
        <taxon>Agaricomycetes</taxon>
        <taxon>Sistotremastrales</taxon>
        <taxon>Sistotremastraceae</taxon>
        <taxon>Sertulicium</taxon>
        <taxon>Sertulicium niveocremeum</taxon>
    </lineage>
</organism>
<reference evidence="3 4" key="1">
    <citation type="journal article" date="2016" name="Mol. Biol. Evol.">
        <title>Comparative Genomics of Early-Diverging Mushroom-Forming Fungi Provides Insights into the Origins of Lignocellulose Decay Capabilities.</title>
        <authorList>
            <person name="Nagy L.G."/>
            <person name="Riley R."/>
            <person name="Tritt A."/>
            <person name="Adam C."/>
            <person name="Daum C."/>
            <person name="Floudas D."/>
            <person name="Sun H."/>
            <person name="Yadav J.S."/>
            <person name="Pangilinan J."/>
            <person name="Larsson K.H."/>
            <person name="Matsuura K."/>
            <person name="Barry K."/>
            <person name="Labutti K."/>
            <person name="Kuo R."/>
            <person name="Ohm R.A."/>
            <person name="Bhattacharya S.S."/>
            <person name="Shirouzu T."/>
            <person name="Yoshinaga Y."/>
            <person name="Martin F.M."/>
            <person name="Grigoriev I.V."/>
            <person name="Hibbett D.S."/>
        </authorList>
    </citation>
    <scope>NUCLEOTIDE SEQUENCE [LARGE SCALE GENOMIC DNA]</scope>
    <source>
        <strain evidence="3 4">HHB9708</strain>
    </source>
</reference>
<evidence type="ECO:0000256" key="1">
    <source>
        <dbReference type="SAM" id="MobiDB-lite"/>
    </source>
</evidence>
<proteinExistence type="predicted"/>
<dbReference type="PROSITE" id="PS50181">
    <property type="entry name" value="FBOX"/>
    <property type="match status" value="1"/>
</dbReference>
<evidence type="ECO:0000313" key="3">
    <source>
        <dbReference type="EMBL" id="KZS92833.1"/>
    </source>
</evidence>
<keyword evidence="4" id="KW-1185">Reference proteome</keyword>
<dbReference type="InterPro" id="IPR001810">
    <property type="entry name" value="F-box_dom"/>
</dbReference>
<feature type="region of interest" description="Disordered" evidence="1">
    <location>
        <begin position="437"/>
        <end position="505"/>
    </location>
</feature>
<dbReference type="AlphaFoldDB" id="A0A164U1G5"/>
<protein>
    <recommendedName>
        <fullName evidence="2">F-box domain-containing protein</fullName>
    </recommendedName>
</protein>
<accession>A0A164U1G5</accession>
<feature type="compositionally biased region" description="Pro residues" evidence="1">
    <location>
        <begin position="473"/>
        <end position="484"/>
    </location>
</feature>
<gene>
    <name evidence="3" type="ORF">SISNIDRAFT_455457</name>
</gene>
<dbReference type="EMBL" id="KV419409">
    <property type="protein sequence ID" value="KZS92833.1"/>
    <property type="molecule type" value="Genomic_DNA"/>
</dbReference>
<sequence>MPVPTSTNLRRRAPAPFLMLPAELILKTLDGLAIEDILSVAQTSFYPRCVVASSLQVWLNASNASLLISSLPLSIHLPSSTSCKLNVAPSVLLFYAARSVARSRRFVHDSSIGSLTQPRHSSIFSSPQSSDLQILSVSPNLYFFFSRTSEELLAYIPDEERFINVGGRIFEGAMIKHLDCEVDRRIGRVLIAVMVVRNARTDPTMTLEVYSFAISANYSPRTGHASTTLVSTSSHPFLSIPLPSSSSEPSLTSRSLKLTTFCSSSTSSRLSSQRLQGVIVLPSSEDILLVNLTTGRSARMIIPSEDMNIVSASLNPSTLPSSSSPAVAHELILVLSTPSSLVIHSLPLPPALYDFDNPSSPMWSKVAMDRSLLERGQVYTVEQGPNEAIPKILNIRSCKGSGRAWSFDVVKIGVTHRRVFVRPSMSVNGVKKWKAVDVREDRPTDRAERKSTAPSIHPPSVSPVSSLHQAQYPPAPMLKPPFSPSPSSASPQRSEHAIPRRTQPRVIRKTFGGKQCTVKGYDAVIMTPSPTPSPVPSIPCKYSSDHSSYSVSIQDFRGPDFPVVPCKTTRTRTRMEKVSMTMDLSLALPHLPDDPRGWKVVGWDTVCGRVILSSPGAGGGICVVCY</sequence>
<evidence type="ECO:0000313" key="4">
    <source>
        <dbReference type="Proteomes" id="UP000076722"/>
    </source>
</evidence>
<feature type="compositionally biased region" description="Basic and acidic residues" evidence="1">
    <location>
        <begin position="437"/>
        <end position="451"/>
    </location>
</feature>
<feature type="domain" description="F-box" evidence="2">
    <location>
        <begin position="14"/>
        <end position="61"/>
    </location>
</feature>
<dbReference type="Proteomes" id="UP000076722">
    <property type="component" value="Unassembled WGS sequence"/>
</dbReference>